<evidence type="ECO:0000313" key="2">
    <source>
        <dbReference type="Proteomes" id="UP000056209"/>
    </source>
</evidence>
<dbReference type="EMBL" id="BCMS01000005">
    <property type="protein sequence ID" value="GAQ23832.1"/>
    <property type="molecule type" value="Genomic_DNA"/>
</dbReference>
<keyword evidence="2" id="KW-1185">Reference proteome</keyword>
<sequence length="174" mass="18043">MDPWTVLHLSRDVRGEGCSLPGTTSRADLDVGAVFGDLKVEVGEVMNLSSDLGVDWNVIPGLPAGAVSRHREIDDDVGMRGHLEGLAGVIGLSARRPAGLLALTLGLPGLVLTGRLTGCGAVSGQLSFDGAKFSQHLSELGFEFTDACLESFAVWAGDLADGPPYPIDSGKSPC</sequence>
<organism evidence="1 2">
    <name type="scientific">Deinococcus grandis</name>
    <dbReference type="NCBI Taxonomy" id="57498"/>
    <lineage>
        <taxon>Bacteria</taxon>
        <taxon>Thermotogati</taxon>
        <taxon>Deinococcota</taxon>
        <taxon>Deinococci</taxon>
        <taxon>Deinococcales</taxon>
        <taxon>Deinococcaceae</taxon>
        <taxon>Deinococcus</taxon>
    </lineage>
</organism>
<dbReference type="Proteomes" id="UP000056209">
    <property type="component" value="Unassembled WGS sequence"/>
</dbReference>
<name>A0A124BSB5_9DEIO</name>
<gene>
    <name evidence="1" type="ORF">DEIGR_330090</name>
</gene>
<proteinExistence type="predicted"/>
<dbReference type="AlphaFoldDB" id="A0A124BSB5"/>
<comment type="caution">
    <text evidence="1">The sequence shown here is derived from an EMBL/GenBank/DDBJ whole genome shotgun (WGS) entry which is preliminary data.</text>
</comment>
<accession>A0A124BSB5</accession>
<reference evidence="2" key="1">
    <citation type="submission" date="2015-11" db="EMBL/GenBank/DDBJ databases">
        <title>Draft Genome Sequence of the Radioresistant Bacterium Deinococcus grandis, Isolated from Freshwater Fish in Japan.</title>
        <authorList>
            <person name="Satoh K."/>
            <person name="Onodera T."/>
            <person name="Omoso K."/>
            <person name="Takeda-Yano K."/>
            <person name="Katayama T."/>
            <person name="Oono Y."/>
            <person name="Narumi I."/>
        </authorList>
    </citation>
    <scope>NUCLEOTIDE SEQUENCE [LARGE SCALE GENOMIC DNA]</scope>
    <source>
        <strain evidence="2">ATCC 43672</strain>
    </source>
</reference>
<protein>
    <submittedName>
        <fullName evidence="1">Uncharacterized protein</fullName>
    </submittedName>
</protein>
<evidence type="ECO:0000313" key="1">
    <source>
        <dbReference type="EMBL" id="GAQ23832.1"/>
    </source>
</evidence>